<evidence type="ECO:0008006" key="3">
    <source>
        <dbReference type="Google" id="ProtNLM"/>
    </source>
</evidence>
<protein>
    <recommendedName>
        <fullName evidence="3">Protein kinase domain-containing protein</fullName>
    </recommendedName>
</protein>
<proteinExistence type="predicted"/>
<reference evidence="1" key="1">
    <citation type="submission" date="2022-12" db="EMBL/GenBank/DDBJ databases">
        <authorList>
            <person name="Webb A."/>
        </authorList>
    </citation>
    <scope>NUCLEOTIDE SEQUENCE</scope>
    <source>
        <strain evidence="1">Pf2</strain>
    </source>
</reference>
<dbReference type="Gene3D" id="3.30.200.20">
    <property type="entry name" value="Phosphorylase Kinase, domain 1"/>
    <property type="match status" value="1"/>
</dbReference>
<dbReference type="EMBL" id="CANTFK010000692">
    <property type="protein sequence ID" value="CAI5723035.1"/>
    <property type="molecule type" value="Genomic_DNA"/>
</dbReference>
<dbReference type="AlphaFoldDB" id="A0AAV0TM82"/>
<sequence length="161" mass="18199">MQSSTPLYAYMFTIRLLATTARKLTRGMEKLALEPMGNAAVYDLVSLPLTSSKTILRTNTIFRPNDDSATGRGGLVVQVRNRLDRQLYAVKKVKLDPDDKTKEEEDLREVKTRKSQTYVLPSHNCASESFPDDGFEWEALEEAPMDEVDFSDDGDVVYLVE</sequence>
<evidence type="ECO:0000313" key="2">
    <source>
        <dbReference type="Proteomes" id="UP001159659"/>
    </source>
</evidence>
<organism evidence="1 2">
    <name type="scientific">Peronospora farinosa</name>
    <dbReference type="NCBI Taxonomy" id="134698"/>
    <lineage>
        <taxon>Eukaryota</taxon>
        <taxon>Sar</taxon>
        <taxon>Stramenopiles</taxon>
        <taxon>Oomycota</taxon>
        <taxon>Peronosporomycetes</taxon>
        <taxon>Peronosporales</taxon>
        <taxon>Peronosporaceae</taxon>
        <taxon>Peronospora</taxon>
    </lineage>
</organism>
<accession>A0AAV0TM82</accession>
<comment type="caution">
    <text evidence="1">The sequence shown here is derived from an EMBL/GenBank/DDBJ whole genome shotgun (WGS) entry which is preliminary data.</text>
</comment>
<gene>
    <name evidence="1" type="ORF">PFR002_LOCUS4572</name>
</gene>
<evidence type="ECO:0000313" key="1">
    <source>
        <dbReference type="EMBL" id="CAI5723035.1"/>
    </source>
</evidence>
<name>A0AAV0TM82_9STRA</name>
<dbReference type="Proteomes" id="UP001159659">
    <property type="component" value="Unassembled WGS sequence"/>
</dbReference>